<dbReference type="EMBL" id="JAACJJ010000003">
    <property type="protein sequence ID" value="KAF5328857.1"/>
    <property type="molecule type" value="Genomic_DNA"/>
</dbReference>
<dbReference type="AlphaFoldDB" id="A0A8H5F9W5"/>
<dbReference type="Proteomes" id="UP000567179">
    <property type="component" value="Unassembled WGS sequence"/>
</dbReference>
<feature type="region of interest" description="Disordered" evidence="1">
    <location>
        <begin position="53"/>
        <end position="110"/>
    </location>
</feature>
<name>A0A8H5F9W5_9AGAR</name>
<sequence length="158" mass="18268">MQYLLVRRTVGVREAMDAVMEATLGMRIQVEQSQVRTRGRARGLWWLLKKRSPSQRDFNSDDGQLEGASEDADCDNNLDNDDDQAPLAQASRRGRSDSEIPRSKKHVPMEFMPDECDEGDFVQPNMAWAAEDEDLIEERDLRYHGRPRGCRSWGRWKV</sequence>
<evidence type="ECO:0000256" key="1">
    <source>
        <dbReference type="SAM" id="MobiDB-lite"/>
    </source>
</evidence>
<accession>A0A8H5F9W5</accession>
<evidence type="ECO:0000313" key="3">
    <source>
        <dbReference type="Proteomes" id="UP000567179"/>
    </source>
</evidence>
<organism evidence="2 3">
    <name type="scientific">Psilocybe cf. subviscida</name>
    <dbReference type="NCBI Taxonomy" id="2480587"/>
    <lineage>
        <taxon>Eukaryota</taxon>
        <taxon>Fungi</taxon>
        <taxon>Dikarya</taxon>
        <taxon>Basidiomycota</taxon>
        <taxon>Agaricomycotina</taxon>
        <taxon>Agaricomycetes</taxon>
        <taxon>Agaricomycetidae</taxon>
        <taxon>Agaricales</taxon>
        <taxon>Agaricineae</taxon>
        <taxon>Strophariaceae</taxon>
        <taxon>Psilocybe</taxon>
    </lineage>
</organism>
<proteinExistence type="predicted"/>
<protein>
    <submittedName>
        <fullName evidence="2">Uncharacterized protein</fullName>
    </submittedName>
</protein>
<feature type="compositionally biased region" description="Acidic residues" evidence="1">
    <location>
        <begin position="68"/>
        <end position="84"/>
    </location>
</feature>
<gene>
    <name evidence="2" type="ORF">D9619_011570</name>
</gene>
<keyword evidence="3" id="KW-1185">Reference proteome</keyword>
<evidence type="ECO:0000313" key="2">
    <source>
        <dbReference type="EMBL" id="KAF5328857.1"/>
    </source>
</evidence>
<reference evidence="2 3" key="1">
    <citation type="journal article" date="2020" name="ISME J.">
        <title>Uncovering the hidden diversity of litter-decomposition mechanisms in mushroom-forming fungi.</title>
        <authorList>
            <person name="Floudas D."/>
            <person name="Bentzer J."/>
            <person name="Ahren D."/>
            <person name="Johansson T."/>
            <person name="Persson P."/>
            <person name="Tunlid A."/>
        </authorList>
    </citation>
    <scope>NUCLEOTIDE SEQUENCE [LARGE SCALE GENOMIC DNA]</scope>
    <source>
        <strain evidence="2 3">CBS 101986</strain>
    </source>
</reference>
<comment type="caution">
    <text evidence="2">The sequence shown here is derived from an EMBL/GenBank/DDBJ whole genome shotgun (WGS) entry which is preliminary data.</text>
</comment>